<protein>
    <submittedName>
        <fullName evidence="1">Uncharacterized protein</fullName>
    </submittedName>
</protein>
<dbReference type="EMBL" id="PVWK01000005">
    <property type="protein sequence ID" value="PSB35667.1"/>
    <property type="molecule type" value="Genomic_DNA"/>
</dbReference>
<dbReference type="RefSeq" id="WP_106254383.1">
    <property type="nucleotide sequence ID" value="NZ_PVWK01000005.1"/>
</dbReference>
<keyword evidence="2" id="KW-1185">Reference proteome</keyword>
<gene>
    <name evidence="1" type="ORF">C7B82_00625</name>
</gene>
<comment type="caution">
    <text evidence="1">The sequence shown here is derived from an EMBL/GenBank/DDBJ whole genome shotgun (WGS) entry which is preliminary data.</text>
</comment>
<reference evidence="1 2" key="2">
    <citation type="submission" date="2018-03" db="EMBL/GenBank/DDBJ databases">
        <title>The ancient ancestry and fast evolution of plastids.</title>
        <authorList>
            <person name="Moore K.R."/>
            <person name="Magnabosco C."/>
            <person name="Momper L."/>
            <person name="Gold D.A."/>
            <person name="Bosak T."/>
            <person name="Fournier G.P."/>
        </authorList>
    </citation>
    <scope>NUCLEOTIDE SEQUENCE [LARGE SCALE GENOMIC DNA]</scope>
    <source>
        <strain evidence="1 2">ULC18</strain>
    </source>
</reference>
<evidence type="ECO:0000313" key="2">
    <source>
        <dbReference type="Proteomes" id="UP000239576"/>
    </source>
</evidence>
<name>A0A2T1ESF6_9CYAN</name>
<accession>A0A2T1ESF6</accession>
<evidence type="ECO:0000313" key="1">
    <source>
        <dbReference type="EMBL" id="PSB35667.1"/>
    </source>
</evidence>
<proteinExistence type="predicted"/>
<dbReference type="Proteomes" id="UP000239576">
    <property type="component" value="Unassembled WGS sequence"/>
</dbReference>
<reference evidence="2" key="1">
    <citation type="submission" date="2018-02" db="EMBL/GenBank/DDBJ databases">
        <authorList>
            <person name="Moore K."/>
            <person name="Momper L."/>
        </authorList>
    </citation>
    <scope>NUCLEOTIDE SEQUENCE [LARGE SCALE GENOMIC DNA]</scope>
    <source>
        <strain evidence="2">ULC18</strain>
    </source>
</reference>
<dbReference type="AlphaFoldDB" id="A0A2T1ESF6"/>
<organism evidence="1 2">
    <name type="scientific">Stenomitos frigidus ULC18</name>
    <dbReference type="NCBI Taxonomy" id="2107698"/>
    <lineage>
        <taxon>Bacteria</taxon>
        <taxon>Bacillati</taxon>
        <taxon>Cyanobacteriota</taxon>
        <taxon>Cyanophyceae</taxon>
        <taxon>Leptolyngbyales</taxon>
        <taxon>Leptolyngbyaceae</taxon>
        <taxon>Stenomitos</taxon>
    </lineage>
</organism>
<sequence length="244" mass="25720">MLFKVSSMHLNVMGALLVSTGLATGNVGLAKDLQVSPAALLFAIAPLQITQNVPTFIERVSQIDTCRGTTSALTIHKSSALNDPIGNVPANTSVRLTGIFGTGVVQIKTPLVGWVSTNALVTTCGAPPTEGLPADLDTNPRYCRRLRSVEVDGSAYADLNTGLVARNTPGGDFQYVGNSNQTDGPMKAAVVRFPERATDLEDAGGRRWIRIKYMGFQGTPRVGWVPNGPAGVNRNLAVCASGQN</sequence>